<evidence type="ECO:0000313" key="6">
    <source>
        <dbReference type="EMBL" id="TBT94648.1"/>
    </source>
</evidence>
<evidence type="ECO:0000256" key="3">
    <source>
        <dbReference type="ARBA" id="ARBA00022833"/>
    </source>
</evidence>
<organism evidence="6 7">
    <name type="scientific">Propioniciclava tarda</name>
    <dbReference type="NCBI Taxonomy" id="433330"/>
    <lineage>
        <taxon>Bacteria</taxon>
        <taxon>Bacillati</taxon>
        <taxon>Actinomycetota</taxon>
        <taxon>Actinomycetes</taxon>
        <taxon>Propionibacteriales</taxon>
        <taxon>Propionibacteriaceae</taxon>
        <taxon>Propioniciclava</taxon>
    </lineage>
</organism>
<dbReference type="Gene3D" id="1.20.120.910">
    <property type="entry name" value="DksA, coiled-coil domain"/>
    <property type="match status" value="1"/>
</dbReference>
<comment type="caution">
    <text evidence="6">The sequence shown here is derived from an EMBL/GenBank/DDBJ whole genome shotgun (WGS) entry which is preliminary data.</text>
</comment>
<evidence type="ECO:0000256" key="2">
    <source>
        <dbReference type="ARBA" id="ARBA00022771"/>
    </source>
</evidence>
<evidence type="ECO:0000313" key="7">
    <source>
        <dbReference type="Proteomes" id="UP000291933"/>
    </source>
</evidence>
<keyword evidence="3" id="KW-0862">Zinc</keyword>
<protein>
    <recommendedName>
        <fullName evidence="5">Zinc finger DksA/TraR C4-type domain-containing protein</fullName>
    </recommendedName>
</protein>
<accession>A0A4Q9KJS8</accession>
<dbReference type="AlphaFoldDB" id="A0A4Q9KJS8"/>
<keyword evidence="2" id="KW-0863">Zinc-finger</keyword>
<reference evidence="6 7" key="1">
    <citation type="submission" date="2019-01" db="EMBL/GenBank/DDBJ databases">
        <title>Lactibacter flavus gen. nov., sp. nov., a novel bacterium of the family Propionibacteriaceae isolated from raw milk and dairy products.</title>
        <authorList>
            <person name="Huptas C."/>
            <person name="Wenning M."/>
            <person name="Breitenwieser F."/>
            <person name="Doll E."/>
            <person name="Von Neubeck M."/>
            <person name="Busse H.-J."/>
            <person name="Scherer S."/>
        </authorList>
    </citation>
    <scope>NUCLEOTIDE SEQUENCE [LARGE SCALE GENOMIC DNA]</scope>
    <source>
        <strain evidence="6 7">DSM 22130</strain>
    </source>
</reference>
<dbReference type="Pfam" id="PF01258">
    <property type="entry name" value="zf-dskA_traR"/>
    <property type="match status" value="1"/>
</dbReference>
<proteinExistence type="predicted"/>
<keyword evidence="1" id="KW-0479">Metal-binding</keyword>
<feature type="zinc finger region" description="dksA C4-type" evidence="4">
    <location>
        <begin position="84"/>
        <end position="108"/>
    </location>
</feature>
<dbReference type="OrthoDB" id="1121111at2"/>
<dbReference type="SUPFAM" id="SSF57716">
    <property type="entry name" value="Glucocorticoid receptor-like (DNA-binding domain)"/>
    <property type="match status" value="1"/>
</dbReference>
<dbReference type="RefSeq" id="WP_131172350.1">
    <property type="nucleotide sequence ID" value="NZ_FXTL01000011.1"/>
</dbReference>
<evidence type="ECO:0000259" key="5">
    <source>
        <dbReference type="Pfam" id="PF01258"/>
    </source>
</evidence>
<name>A0A4Q9KJS8_PROTD</name>
<feature type="domain" description="Zinc finger DksA/TraR C4-type" evidence="5">
    <location>
        <begin position="79"/>
        <end position="106"/>
    </location>
</feature>
<keyword evidence="7" id="KW-1185">Reference proteome</keyword>
<evidence type="ECO:0000256" key="4">
    <source>
        <dbReference type="PROSITE-ProRule" id="PRU00510"/>
    </source>
</evidence>
<sequence>MTELPFDPAAELAAKASELRRTIGRLTAPVEEGSTIGFGKRIGDGTIQAIQQLTDAGSAQRLADTLDQVVRAQAKLADGTYGRCDVCDEPIDPERLEFRPWSPTCVRHAGQTR</sequence>
<evidence type="ECO:0000256" key="1">
    <source>
        <dbReference type="ARBA" id="ARBA00022723"/>
    </source>
</evidence>
<dbReference type="InterPro" id="IPR000962">
    <property type="entry name" value="Znf_DskA_TraR"/>
</dbReference>
<dbReference type="PROSITE" id="PS51128">
    <property type="entry name" value="ZF_DKSA_2"/>
    <property type="match status" value="1"/>
</dbReference>
<dbReference type="EMBL" id="SDMR01000011">
    <property type="protein sequence ID" value="TBT94648.1"/>
    <property type="molecule type" value="Genomic_DNA"/>
</dbReference>
<dbReference type="GO" id="GO:0008270">
    <property type="term" value="F:zinc ion binding"/>
    <property type="evidence" value="ECO:0007669"/>
    <property type="project" value="UniProtKB-KW"/>
</dbReference>
<dbReference type="Proteomes" id="UP000291933">
    <property type="component" value="Unassembled WGS sequence"/>
</dbReference>
<dbReference type="PANTHER" id="PTHR33823">
    <property type="entry name" value="RNA POLYMERASE-BINDING TRANSCRIPTION FACTOR DKSA-RELATED"/>
    <property type="match status" value="1"/>
</dbReference>
<gene>
    <name evidence="6" type="ORF">ET996_09625</name>
</gene>